<organism evidence="2 3">
    <name type="scientific">Parapedobacter pyrenivorans</name>
    <dbReference type="NCBI Taxonomy" id="1305674"/>
    <lineage>
        <taxon>Bacteria</taxon>
        <taxon>Pseudomonadati</taxon>
        <taxon>Bacteroidota</taxon>
        <taxon>Sphingobacteriia</taxon>
        <taxon>Sphingobacteriales</taxon>
        <taxon>Sphingobacteriaceae</taxon>
        <taxon>Parapedobacter</taxon>
    </lineage>
</organism>
<evidence type="ECO:0000256" key="1">
    <source>
        <dbReference type="SAM" id="SignalP"/>
    </source>
</evidence>
<feature type="chain" id="PRO_5037572787" description="DUF4998 domain-containing protein" evidence="1">
    <location>
        <begin position="19"/>
        <end position="468"/>
    </location>
</feature>
<comment type="caution">
    <text evidence="2">The sequence shown here is derived from an EMBL/GenBank/DDBJ whole genome shotgun (WGS) entry which is preliminary data.</text>
</comment>
<dbReference type="Proteomes" id="UP000660862">
    <property type="component" value="Unassembled WGS sequence"/>
</dbReference>
<dbReference type="Gene3D" id="2.115.10.10">
    <property type="entry name" value="Tachylectin 2"/>
    <property type="match status" value="1"/>
</dbReference>
<dbReference type="Pfam" id="PF16389">
    <property type="entry name" value="DUF4998"/>
    <property type="match status" value="1"/>
</dbReference>
<dbReference type="AlphaFoldDB" id="A0A917HPT1"/>
<keyword evidence="1" id="KW-0732">Signal</keyword>
<reference evidence="2" key="2">
    <citation type="submission" date="2020-09" db="EMBL/GenBank/DDBJ databases">
        <authorList>
            <person name="Sun Q."/>
            <person name="Zhou Y."/>
        </authorList>
    </citation>
    <scope>NUCLEOTIDE SEQUENCE</scope>
    <source>
        <strain evidence="2">CGMCC 1.12195</strain>
    </source>
</reference>
<proteinExistence type="predicted"/>
<keyword evidence="3" id="KW-1185">Reference proteome</keyword>
<dbReference type="PROSITE" id="PS51257">
    <property type="entry name" value="PROKAR_LIPOPROTEIN"/>
    <property type="match status" value="1"/>
</dbReference>
<name>A0A917HPT1_9SPHI</name>
<evidence type="ECO:0000313" key="2">
    <source>
        <dbReference type="EMBL" id="GGG85819.1"/>
    </source>
</evidence>
<evidence type="ECO:0008006" key="4">
    <source>
        <dbReference type="Google" id="ProtNLM"/>
    </source>
</evidence>
<evidence type="ECO:0000313" key="3">
    <source>
        <dbReference type="Proteomes" id="UP000660862"/>
    </source>
</evidence>
<reference evidence="2" key="1">
    <citation type="journal article" date="2014" name="Int. J. Syst. Evol. Microbiol.">
        <title>Complete genome sequence of Corynebacterium casei LMG S-19264T (=DSM 44701T), isolated from a smear-ripened cheese.</title>
        <authorList>
            <consortium name="US DOE Joint Genome Institute (JGI-PGF)"/>
            <person name="Walter F."/>
            <person name="Albersmeier A."/>
            <person name="Kalinowski J."/>
            <person name="Ruckert C."/>
        </authorList>
    </citation>
    <scope>NUCLEOTIDE SEQUENCE</scope>
    <source>
        <strain evidence="2">CGMCC 1.12195</strain>
    </source>
</reference>
<dbReference type="RefSeq" id="WP_188505636.1">
    <property type="nucleotide sequence ID" value="NZ_BMER01000001.1"/>
</dbReference>
<protein>
    <recommendedName>
        <fullName evidence="4">DUF4998 domain-containing protein</fullName>
    </recommendedName>
</protein>
<dbReference type="EMBL" id="BMER01000001">
    <property type="protein sequence ID" value="GGG85819.1"/>
    <property type="molecule type" value="Genomic_DNA"/>
</dbReference>
<feature type="signal peptide" evidence="1">
    <location>
        <begin position="1"/>
        <end position="18"/>
    </location>
</feature>
<accession>A0A917HPT1</accession>
<sequence>MKKTYRLFPVALSLLVSAIVVFSSCDKMNDIQQEWAEQDEQVYLGKVDSIEYFPGFGRAKIIWYIGSDPKIDQTIIYWNMRQDSIVKDFNRTGSSLQKDSIILEDLPEGSTLFEFRNVNNEGETSLYSNATVNVWGPEYADGLRARTVTAFDFDYSQSLFELEVSPVSVGDSVVYSQIVYTNTLGQERTLRIERDANTAELTNFPDGGEFRFQTVFFPPQGIDTVFNNFSTFKAPVAITERGIKISFAGEMESKYFHRNGEQLYEWNTAGDLIVYAMNADGSLTQTETYPSIVPRDTYRDFFFYDDDKFIGISTGNAVTMHQIEGGVLTAVGAGAFGSGFAFPKFIPARGYFFSVAAETGEMKTWLAQNNATWGTPNGATVGTGFDGYEPLMLFNNHTLLGVDADGYLRAIPVTVSGTLGSQSRIGSGWDRFAKIVSMGTKLLCMEENGDFYIFDDFNTAEKFWIVDE</sequence>
<gene>
    <name evidence="2" type="ORF">GCM10007415_19030</name>
</gene>